<dbReference type="Pfam" id="PF13173">
    <property type="entry name" value="AAA_14"/>
    <property type="match status" value="1"/>
</dbReference>
<dbReference type="Proteomes" id="UP000178315">
    <property type="component" value="Unassembled WGS sequence"/>
</dbReference>
<dbReference type="InterPro" id="IPR025420">
    <property type="entry name" value="DUF4143"/>
</dbReference>
<dbReference type="InterPro" id="IPR003593">
    <property type="entry name" value="AAA+_ATPase"/>
</dbReference>
<dbReference type="SUPFAM" id="SSF52540">
    <property type="entry name" value="P-loop containing nucleoside triphosphate hydrolases"/>
    <property type="match status" value="1"/>
</dbReference>
<dbReference type="PANTHER" id="PTHR43566">
    <property type="entry name" value="CONSERVED PROTEIN"/>
    <property type="match status" value="1"/>
</dbReference>
<name>A0A1G2ACX0_9BACT</name>
<dbReference type="Gene3D" id="3.40.50.300">
    <property type="entry name" value="P-loop containing nucleotide triphosphate hydrolases"/>
    <property type="match status" value="1"/>
</dbReference>
<accession>A0A1G2ACX0</accession>
<dbReference type="InterPro" id="IPR041682">
    <property type="entry name" value="AAA_14"/>
</dbReference>
<dbReference type="EMBL" id="MHJU01000006">
    <property type="protein sequence ID" value="OGY73867.1"/>
    <property type="molecule type" value="Genomic_DNA"/>
</dbReference>
<organism evidence="2 3">
    <name type="scientific">Candidatus Jacksonbacteria bacterium RIFCSPLOWO2_02_FULL_44_20</name>
    <dbReference type="NCBI Taxonomy" id="1798460"/>
    <lineage>
        <taxon>Bacteria</taxon>
        <taxon>Candidatus Jacksoniibacteriota</taxon>
    </lineage>
</organism>
<evidence type="ECO:0000313" key="2">
    <source>
        <dbReference type="EMBL" id="OGY73867.1"/>
    </source>
</evidence>
<dbReference type="AlphaFoldDB" id="A0A1G2ACX0"/>
<reference evidence="2 3" key="1">
    <citation type="journal article" date="2016" name="Nat. Commun.">
        <title>Thousands of microbial genomes shed light on interconnected biogeochemical processes in an aquifer system.</title>
        <authorList>
            <person name="Anantharaman K."/>
            <person name="Brown C.T."/>
            <person name="Hug L.A."/>
            <person name="Sharon I."/>
            <person name="Castelle C.J."/>
            <person name="Probst A.J."/>
            <person name="Thomas B.C."/>
            <person name="Singh A."/>
            <person name="Wilkins M.J."/>
            <person name="Karaoz U."/>
            <person name="Brodie E.L."/>
            <person name="Williams K.H."/>
            <person name="Hubbard S.S."/>
            <person name="Banfield J.F."/>
        </authorList>
    </citation>
    <scope>NUCLEOTIDE SEQUENCE [LARGE SCALE GENOMIC DNA]</scope>
</reference>
<protein>
    <submittedName>
        <fullName evidence="2">AAA family ATPase</fullName>
    </submittedName>
</protein>
<comment type="caution">
    <text evidence="2">The sequence shown here is derived from an EMBL/GenBank/DDBJ whole genome shotgun (WGS) entry which is preliminary data.</text>
</comment>
<dbReference type="Pfam" id="PF13635">
    <property type="entry name" value="DUF4143"/>
    <property type="match status" value="1"/>
</dbReference>
<proteinExistence type="predicted"/>
<sequence>MLIKRIIETSISDHLTRSNKAIILYGPRQAGKTTLCKTIINALNLKTLFINADEGRYIDALSSRDSRKLRELVYGYELVVIDEAQRVPDIGINLKILIDTLPALKIIATGSSSFELANTISEPLTGRKITYQLYPIAQCELKEHYNAFELQNMLEERLIWGSYPEIFQLVGYEQKYAYMQEMSADYLYKDIFMLQDIRKSEKIKNLLKLLAFQIGSEVSLNELSSKLNISKETVGRYIDLLEKTFVLFPLSGFSRNLRKEVTKMHKYYFYDLGVRNALIDNFKPLVERNDTGALWENFLIVERIKMNHYIHSHKSSYFWRIYTGAEVDYVEEGENALAGYEFKWNAKTAKPPASWQTTYTKASWNVVSRENWLEFAASLNK</sequence>
<feature type="domain" description="AAA+ ATPase" evidence="1">
    <location>
        <begin position="18"/>
        <end position="140"/>
    </location>
</feature>
<dbReference type="PANTHER" id="PTHR43566:SF1">
    <property type="entry name" value="AAA+ ATPASE DOMAIN-CONTAINING PROTEIN"/>
    <property type="match status" value="1"/>
</dbReference>
<dbReference type="InterPro" id="IPR027417">
    <property type="entry name" value="P-loop_NTPase"/>
</dbReference>
<evidence type="ECO:0000313" key="3">
    <source>
        <dbReference type="Proteomes" id="UP000178315"/>
    </source>
</evidence>
<gene>
    <name evidence="2" type="ORF">A3H61_03305</name>
</gene>
<evidence type="ECO:0000259" key="1">
    <source>
        <dbReference type="SMART" id="SM00382"/>
    </source>
</evidence>
<dbReference type="SMART" id="SM00382">
    <property type="entry name" value="AAA"/>
    <property type="match status" value="1"/>
</dbReference>